<dbReference type="KEGG" id="fpq:IB65_03315"/>
<dbReference type="GeneID" id="66552641"/>
<organism evidence="1 2">
    <name type="scientific">Flavobacterium psychrophilum</name>
    <dbReference type="NCBI Taxonomy" id="96345"/>
    <lineage>
        <taxon>Bacteria</taxon>
        <taxon>Pseudomonadati</taxon>
        <taxon>Bacteroidota</taxon>
        <taxon>Flavobacteriia</taxon>
        <taxon>Flavobacteriales</taxon>
        <taxon>Flavobacteriaceae</taxon>
        <taxon>Flavobacterium</taxon>
    </lineage>
</organism>
<dbReference type="Pfam" id="PF10988">
    <property type="entry name" value="DUF2807"/>
    <property type="match status" value="1"/>
</dbReference>
<dbReference type="KEGG" id="fpc:FPSM_01644"/>
<dbReference type="AlphaFoldDB" id="A0A075S051"/>
<dbReference type="KEGG" id="fpw:IA04_03300"/>
<dbReference type="OMA" id="SAIKFKC"/>
<evidence type="ECO:0000313" key="1">
    <source>
        <dbReference type="EMBL" id="QRE03231.1"/>
    </source>
</evidence>
<accession>A0A075S051</accession>
<protein>
    <submittedName>
        <fullName evidence="1">DUF2807 domain-containing protein</fullName>
    </submittedName>
</protein>
<dbReference type="Proteomes" id="UP000596329">
    <property type="component" value="Chromosome"/>
</dbReference>
<gene>
    <name evidence="1" type="ORF">H0H26_10020</name>
</gene>
<reference evidence="1 2" key="1">
    <citation type="submission" date="2020-07" db="EMBL/GenBank/DDBJ databases">
        <title>Genomic characterization of Flavobacterium psychrophilum strains.</title>
        <authorList>
            <person name="Castillo D."/>
            <person name="Jorgensen J."/>
            <person name="Middelboe M."/>
        </authorList>
    </citation>
    <scope>NUCLEOTIDE SEQUENCE [LARGE SCALE GENOMIC DNA]</scope>
    <source>
        <strain evidence="1 2">FPS-R7</strain>
    </source>
</reference>
<dbReference type="EMBL" id="CP059075">
    <property type="protein sequence ID" value="QRE03231.1"/>
    <property type="molecule type" value="Genomic_DNA"/>
</dbReference>
<dbReference type="InterPro" id="IPR021255">
    <property type="entry name" value="DUF2807"/>
</dbReference>
<name>A0A075S051_FLAPS</name>
<dbReference type="KEGG" id="fpv:IA03_03390"/>
<dbReference type="Gene3D" id="2.160.20.120">
    <property type="match status" value="1"/>
</dbReference>
<dbReference type="RefSeq" id="WP_011962838.1">
    <property type="nucleotide sequence ID" value="NZ_BJSX01000001.1"/>
</dbReference>
<sequence length="278" mass="31155">MKKINLLIFAVLFTTITFAQKKEKVKGSKIVTIEKIEVSAFTELEIEDNLEVFLVKGDKNALEIETDENLHTAINHQTYGNSLRLNTNKEISGFKKLEIRVTYTDSLKLISVKHEAKLNAVSDIVLKGITIKTYDYSKTVISANTPNFTLLANDKSKVELNLKSEEAFIEMSKNAAIKAKISSNKLKFDLYQKSEAVVEGNTNEMKLRLDSNATYEGKMMTSKTLDLTTESNTKCSVYTNGNLAITATGKSEISVFGEPKIELKKFADQSILYKKILK</sequence>
<dbReference type="KEGG" id="fpk:IA06_03340"/>
<proteinExistence type="predicted"/>
<evidence type="ECO:0000313" key="2">
    <source>
        <dbReference type="Proteomes" id="UP000596329"/>
    </source>
</evidence>